<dbReference type="EMBL" id="JAFREL020000002">
    <property type="protein sequence ID" value="MEO1770386.1"/>
    <property type="molecule type" value="Genomic_DNA"/>
</dbReference>
<keyword evidence="7" id="KW-0067">ATP-binding</keyword>
<keyword evidence="3" id="KW-0597">Phosphoprotein</keyword>
<keyword evidence="9" id="KW-0812">Transmembrane</keyword>
<dbReference type="CDD" id="cd16917">
    <property type="entry name" value="HATPase_UhpB-NarQ-NarX-like"/>
    <property type="match status" value="1"/>
</dbReference>
<keyword evidence="8" id="KW-0902">Two-component regulatory system</keyword>
<evidence type="ECO:0000259" key="10">
    <source>
        <dbReference type="Pfam" id="PF07730"/>
    </source>
</evidence>
<accession>A0ABV0EP35</accession>
<evidence type="ECO:0000256" key="5">
    <source>
        <dbReference type="ARBA" id="ARBA00022741"/>
    </source>
</evidence>
<dbReference type="SUPFAM" id="SSF55874">
    <property type="entry name" value="ATPase domain of HSP90 chaperone/DNA topoisomerase II/histidine kinase"/>
    <property type="match status" value="1"/>
</dbReference>
<evidence type="ECO:0000256" key="1">
    <source>
        <dbReference type="ARBA" id="ARBA00000085"/>
    </source>
</evidence>
<dbReference type="Gene3D" id="1.20.5.1930">
    <property type="match status" value="1"/>
</dbReference>
<proteinExistence type="predicted"/>
<evidence type="ECO:0000256" key="2">
    <source>
        <dbReference type="ARBA" id="ARBA00012438"/>
    </source>
</evidence>
<keyword evidence="9" id="KW-0472">Membrane</keyword>
<keyword evidence="5" id="KW-0547">Nucleotide-binding</keyword>
<keyword evidence="9" id="KW-1133">Transmembrane helix</keyword>
<feature type="domain" description="Signal transduction histidine kinase subgroup 3 dimerisation and phosphoacceptor" evidence="10">
    <location>
        <begin position="197"/>
        <end position="260"/>
    </location>
</feature>
<protein>
    <recommendedName>
        <fullName evidence="2">histidine kinase</fullName>
        <ecNumber evidence="2">2.7.13.3</ecNumber>
    </recommendedName>
</protein>
<sequence length="392" mass="45262">MRWNSKNLSLTIRFMLLIILFFEVSNLSYTLSGLLGLFFIICLVAANDFYRTIVFDRNSKEVWINLSILLSISLIGFIGQMVDTDFIKLFVYLTIPEIVQIQLKKKNKWLSLVVFFLFCFLYIKTILFDSDSLGGVLKSLMYTNFIPFWSVFLITYLYLNLLYNKQKIEDLNSELVEKVDRLEKYSEEIKEVSILQERQRISQQLHDMLGHSLIALKLHLEAVSDIIDEDVVRAKDVLEKSEGIIDQSFLELKATVNELNQTFDTEYLSENLENMALRFSLIDNLEVNYSIETDIDDLTRPCKEMLLNISREAITNSIKHGQSTIVTLRIFEEKNVLTFIIVNNGCLPKDLVASNGMKGMKKRVTDLDGKIQFIPGNTKGLTIKIEVPLKEN</sequence>
<organism evidence="11 12">
    <name type="scientific">Candidatus Enterococcus ferrettii</name>
    <dbReference type="NCBI Taxonomy" id="2815324"/>
    <lineage>
        <taxon>Bacteria</taxon>
        <taxon>Bacillati</taxon>
        <taxon>Bacillota</taxon>
        <taxon>Bacilli</taxon>
        <taxon>Lactobacillales</taxon>
        <taxon>Enterococcaceae</taxon>
        <taxon>Enterococcus</taxon>
    </lineage>
</organism>
<feature type="transmembrane region" description="Helical" evidence="9">
    <location>
        <begin position="7"/>
        <end position="25"/>
    </location>
</feature>
<evidence type="ECO:0000256" key="6">
    <source>
        <dbReference type="ARBA" id="ARBA00022777"/>
    </source>
</evidence>
<dbReference type="PANTHER" id="PTHR24421">
    <property type="entry name" value="NITRATE/NITRITE SENSOR PROTEIN NARX-RELATED"/>
    <property type="match status" value="1"/>
</dbReference>
<name>A0ABV0EP35_9ENTE</name>
<evidence type="ECO:0000256" key="8">
    <source>
        <dbReference type="ARBA" id="ARBA00023012"/>
    </source>
</evidence>
<dbReference type="EC" id="2.7.13.3" evidence="2"/>
<gene>
    <name evidence="11" type="ORF">JZO67_002338</name>
</gene>
<evidence type="ECO:0000256" key="7">
    <source>
        <dbReference type="ARBA" id="ARBA00022840"/>
    </source>
</evidence>
<comment type="catalytic activity">
    <reaction evidence="1">
        <text>ATP + protein L-histidine = ADP + protein N-phospho-L-histidine.</text>
        <dbReference type="EC" id="2.7.13.3"/>
    </reaction>
</comment>
<dbReference type="InterPro" id="IPR011712">
    <property type="entry name" value="Sig_transdc_His_kin_sub3_dim/P"/>
</dbReference>
<feature type="transmembrane region" description="Helical" evidence="9">
    <location>
        <begin position="140"/>
        <end position="159"/>
    </location>
</feature>
<evidence type="ECO:0000256" key="3">
    <source>
        <dbReference type="ARBA" id="ARBA00022553"/>
    </source>
</evidence>
<evidence type="ECO:0000313" key="11">
    <source>
        <dbReference type="EMBL" id="MEO1770386.1"/>
    </source>
</evidence>
<comment type="caution">
    <text evidence="11">The sequence shown here is derived from an EMBL/GenBank/DDBJ whole genome shotgun (WGS) entry which is preliminary data.</text>
</comment>
<feature type="transmembrane region" description="Helical" evidence="9">
    <location>
        <begin position="110"/>
        <end position="128"/>
    </location>
</feature>
<reference evidence="11 12" key="1">
    <citation type="submission" date="2021-03" db="EMBL/GenBank/DDBJ databases">
        <authorList>
            <person name="Gilmore M.S."/>
            <person name="Schwartzman J."/>
            <person name="Van Tyne D."/>
            <person name="Martin M."/>
            <person name="Earl A.M."/>
            <person name="Manson A.L."/>
            <person name="Straub T."/>
            <person name="Salamzade R."/>
            <person name="Saavedra J."/>
            <person name="Lebreton F."/>
            <person name="Prichula J."/>
            <person name="Schaufler K."/>
            <person name="Gaca A."/>
            <person name="Sgardioli B."/>
            <person name="Wagenaar J."/>
            <person name="Strong T."/>
        </authorList>
    </citation>
    <scope>NUCLEOTIDE SEQUENCE [LARGE SCALE GENOMIC DNA]</scope>
    <source>
        <strain evidence="11 12">665A</strain>
    </source>
</reference>
<evidence type="ECO:0000256" key="9">
    <source>
        <dbReference type="SAM" id="Phobius"/>
    </source>
</evidence>
<dbReference type="Pfam" id="PF07730">
    <property type="entry name" value="HisKA_3"/>
    <property type="match status" value="1"/>
</dbReference>
<keyword evidence="4" id="KW-0808">Transferase</keyword>
<keyword evidence="12" id="KW-1185">Reference proteome</keyword>
<feature type="transmembrane region" description="Helical" evidence="9">
    <location>
        <begin position="62"/>
        <end position="80"/>
    </location>
</feature>
<keyword evidence="6" id="KW-0418">Kinase</keyword>
<reference evidence="11 12" key="2">
    <citation type="submission" date="2024-02" db="EMBL/GenBank/DDBJ databases">
        <title>The Genome Sequence of Enterococcus sp. DIV0159.</title>
        <authorList>
            <person name="Earl A."/>
            <person name="Manson A."/>
            <person name="Gilmore M."/>
            <person name="Sanders J."/>
            <person name="Shea T."/>
            <person name="Howe W."/>
            <person name="Livny J."/>
            <person name="Cuomo C."/>
            <person name="Neafsey D."/>
            <person name="Birren B."/>
        </authorList>
    </citation>
    <scope>NUCLEOTIDE SEQUENCE [LARGE SCALE GENOMIC DNA]</scope>
    <source>
        <strain evidence="11 12">665A</strain>
    </source>
</reference>
<feature type="transmembrane region" description="Helical" evidence="9">
    <location>
        <begin position="31"/>
        <end position="50"/>
    </location>
</feature>
<dbReference type="Gene3D" id="3.30.565.10">
    <property type="entry name" value="Histidine kinase-like ATPase, C-terminal domain"/>
    <property type="match status" value="1"/>
</dbReference>
<dbReference type="PANTHER" id="PTHR24421:SF10">
    <property type="entry name" value="NITRATE_NITRITE SENSOR PROTEIN NARQ"/>
    <property type="match status" value="1"/>
</dbReference>
<dbReference type="InterPro" id="IPR036890">
    <property type="entry name" value="HATPase_C_sf"/>
</dbReference>
<dbReference type="InterPro" id="IPR050482">
    <property type="entry name" value="Sensor_HK_TwoCompSys"/>
</dbReference>
<dbReference type="RefSeq" id="WP_207705195.1">
    <property type="nucleotide sequence ID" value="NZ_JAFREL020000002.1"/>
</dbReference>
<evidence type="ECO:0000313" key="12">
    <source>
        <dbReference type="Proteomes" id="UP000664357"/>
    </source>
</evidence>
<dbReference type="Proteomes" id="UP000664357">
    <property type="component" value="Unassembled WGS sequence"/>
</dbReference>
<evidence type="ECO:0000256" key="4">
    <source>
        <dbReference type="ARBA" id="ARBA00022679"/>
    </source>
</evidence>